<feature type="transmembrane region" description="Helical" evidence="7">
    <location>
        <begin position="797"/>
        <end position="819"/>
    </location>
</feature>
<dbReference type="RefSeq" id="WP_129076465.1">
    <property type="nucleotide sequence ID" value="NZ_QOUX01000001.1"/>
</dbReference>
<keyword evidence="10" id="KW-1185">Reference proteome</keyword>
<dbReference type="Proteomes" id="UP000290649">
    <property type="component" value="Unassembled WGS sequence"/>
</dbReference>
<evidence type="ECO:0000256" key="5">
    <source>
        <dbReference type="ARBA" id="ARBA00022989"/>
    </source>
</evidence>
<feature type="transmembrane region" description="Helical" evidence="7">
    <location>
        <begin position="831"/>
        <end position="854"/>
    </location>
</feature>
<feature type="transmembrane region" description="Helical" evidence="7">
    <location>
        <begin position="866"/>
        <end position="891"/>
    </location>
</feature>
<feature type="transmembrane region" description="Helical" evidence="7">
    <location>
        <begin position="7"/>
        <end position="26"/>
    </location>
</feature>
<comment type="similarity">
    <text evidence="2">Belongs to the resistance-nodulation-cell division (RND) (TC 2.A.6) family. MmpL subfamily.</text>
</comment>
<reference evidence="9 10" key="1">
    <citation type="journal article" date="2019" name="Int. J. Syst. Evol. Microbiol.">
        <title>Anaerobacillus alkaliphilus sp. nov., a novel alkaliphilic and moderately halophilic bacterium.</title>
        <authorList>
            <person name="Borsodi A.K."/>
            <person name="Aszalos J.M."/>
            <person name="Bihari P."/>
            <person name="Nagy I."/>
            <person name="Schumann P."/>
            <person name="Sproer C."/>
            <person name="Kovacs A.L."/>
            <person name="Boka K."/>
            <person name="Dobosy P."/>
            <person name="Ovari M."/>
            <person name="Szili-Kovacs T."/>
            <person name="Toth E."/>
        </authorList>
    </citation>
    <scope>NUCLEOTIDE SEQUENCE [LARGE SCALE GENOMIC DNA]</scope>
    <source>
        <strain evidence="9 10">B16-10</strain>
    </source>
</reference>
<dbReference type="OrthoDB" id="9782006at2"/>
<feature type="transmembrane region" description="Helical" evidence="7">
    <location>
        <begin position="362"/>
        <end position="379"/>
    </location>
</feature>
<feature type="domain" description="SSD" evidence="8">
    <location>
        <begin position="799"/>
        <end position="929"/>
    </location>
</feature>
<dbReference type="GO" id="GO:0005886">
    <property type="term" value="C:plasma membrane"/>
    <property type="evidence" value="ECO:0007669"/>
    <property type="project" value="UniProtKB-SubCell"/>
</dbReference>
<dbReference type="EMBL" id="QOUX01000001">
    <property type="protein sequence ID" value="RXJ04117.1"/>
    <property type="molecule type" value="Genomic_DNA"/>
</dbReference>
<dbReference type="InterPro" id="IPR004869">
    <property type="entry name" value="MMPL_dom"/>
</dbReference>
<evidence type="ECO:0000256" key="4">
    <source>
        <dbReference type="ARBA" id="ARBA00022692"/>
    </source>
</evidence>
<protein>
    <submittedName>
        <fullName evidence="9">MMPL family transporter</fullName>
    </submittedName>
</protein>
<keyword evidence="3" id="KW-1003">Cell membrane</keyword>
<proteinExistence type="inferred from homology"/>
<evidence type="ECO:0000256" key="3">
    <source>
        <dbReference type="ARBA" id="ARBA00022475"/>
    </source>
</evidence>
<feature type="transmembrane region" description="Helical" evidence="7">
    <location>
        <begin position="174"/>
        <end position="193"/>
    </location>
</feature>
<keyword evidence="5 7" id="KW-1133">Transmembrane helix</keyword>
<dbReference type="Pfam" id="PF03176">
    <property type="entry name" value="MMPL"/>
    <property type="match status" value="2"/>
</dbReference>
<dbReference type="Gene3D" id="1.10.287.950">
    <property type="entry name" value="Methyl-accepting chemotaxis protein"/>
    <property type="match status" value="2"/>
</dbReference>
<dbReference type="SUPFAM" id="SSF58104">
    <property type="entry name" value="Methyl-accepting chemotaxis protein (MCP) signaling domain"/>
    <property type="match status" value="1"/>
</dbReference>
<dbReference type="SUPFAM" id="SSF82866">
    <property type="entry name" value="Multidrug efflux transporter AcrB transmembrane domain"/>
    <property type="match status" value="2"/>
</dbReference>
<dbReference type="InterPro" id="IPR000731">
    <property type="entry name" value="SSD"/>
</dbReference>
<evidence type="ECO:0000256" key="7">
    <source>
        <dbReference type="SAM" id="Phobius"/>
    </source>
</evidence>
<organism evidence="9 10">
    <name type="scientific">Anaerobacillus alkaliphilus</name>
    <dbReference type="NCBI Taxonomy" id="1548597"/>
    <lineage>
        <taxon>Bacteria</taxon>
        <taxon>Bacillati</taxon>
        <taxon>Bacillota</taxon>
        <taxon>Bacilli</taxon>
        <taxon>Bacillales</taxon>
        <taxon>Bacillaceae</taxon>
        <taxon>Anaerobacillus</taxon>
    </lineage>
</organism>
<gene>
    <name evidence="9" type="ORF">DS745_01655</name>
</gene>
<keyword evidence="6 7" id="KW-0472">Membrane</keyword>
<feature type="transmembrane region" description="Helical" evidence="7">
    <location>
        <begin position="308"/>
        <end position="331"/>
    </location>
</feature>
<evidence type="ECO:0000256" key="6">
    <source>
        <dbReference type="ARBA" id="ARBA00023136"/>
    </source>
</evidence>
<name>A0A4Q0VWL7_9BACI</name>
<comment type="subcellular location">
    <subcellularLocation>
        <location evidence="1">Cell membrane</location>
        <topology evidence="1">Multi-pass membrane protein</topology>
    </subcellularLocation>
</comment>
<dbReference type="PANTHER" id="PTHR33406">
    <property type="entry name" value="MEMBRANE PROTEIN MJ1562-RELATED"/>
    <property type="match status" value="1"/>
</dbReference>
<dbReference type="Gene3D" id="1.20.1640.10">
    <property type="entry name" value="Multidrug efflux transporter AcrB transmembrane domain"/>
    <property type="match status" value="2"/>
</dbReference>
<accession>A0A4Q0VWL7</accession>
<evidence type="ECO:0000256" key="2">
    <source>
        <dbReference type="ARBA" id="ARBA00010157"/>
    </source>
</evidence>
<evidence type="ECO:0000313" key="9">
    <source>
        <dbReference type="EMBL" id="RXJ04117.1"/>
    </source>
</evidence>
<evidence type="ECO:0000313" key="10">
    <source>
        <dbReference type="Proteomes" id="UP000290649"/>
    </source>
</evidence>
<dbReference type="InterPro" id="IPR050545">
    <property type="entry name" value="Mycobact_MmpL"/>
</dbReference>
<sequence>MMRNYRWIYLLPILWIVIGVILHLHAPNMEQLVREKGQISVPEGFPSKIKAEMLEEHGGVTGEAVLVVYHHENGLNEEQYQQIKEKISQIGTDLGTAKVQQVITPFDSDEQKDLLVSEDGTTMLVVLMMKMGVTEVTYVRPEIEKATQVEGVSSYLTGSAVIAEDVIISSEEGLAKTEIITVIFVLGILLFVFRSLAAPLVPLITVGASYLVSVPIVAYLIEYMNFPVSNFTQIFIVAVLFGIGTDYCILLLTRFKEELILGKNRVDAMVTTYKAVGATVFYSALTGFIGFFAIGFADFDLYRSAVSVAVGIVVLIIGLWVWVPTAMLLLGEKLFWPARGKLTSSKSWIWNKLGRFSVYKPGWTIVVLALLLIPALLFHRGATSMDTLNEIGNEYDSVMAFEIISEKFSEGQAFPVSVVLENDEEWSNQEWMPYIELVTQELVKIDGVKEVRSATRPKGERMEEFTLPYLLGEVNDGLYEISDGLEEIREALLEIATELTDGQSDMRTAQQDVGKLVDGTRELQEGAEQIQEEMEKVSSGTQQSVAGLAQLNGSISGIANQMLQLTEGSTLPPELAFAITSLADGLAQVGGGITEIQGGLTEIGAGQQQIATATGEIASGIGDLRTGQDEIGGAFGEIEEAFAELAEGLEEIADGIEEIEEGLAEVQDLFEEIANQKANPLSGFFVPQTLFDNGDLDQLWETYTTPNHLVAKFDVILDVYPYSNEAIEVVNVIEERMQIALKGTPLEENRFSIGGLTSVNRDLKTISDEDFNRTAIVMLSGIFIVLVILLRSLIMPLYIMASLIITYIAAISFTEIIYIDLLGHAGLSWAVPFFGFVMLMALGVDYSIFLMGRFTENMRDMPLKEALVSAMGQIGTVILSAAIILAGTFGAMMPSGVMSLMQIATLVLVGLLLYAFFMLPLFIPVMVQLFGDKNWWPFKALK</sequence>
<comment type="caution">
    <text evidence="9">The sequence shown here is derived from an EMBL/GenBank/DDBJ whole genome shotgun (WGS) entry which is preliminary data.</text>
</comment>
<dbReference type="PANTHER" id="PTHR33406:SF6">
    <property type="entry name" value="MEMBRANE PROTEIN YDGH-RELATED"/>
    <property type="match status" value="1"/>
</dbReference>
<dbReference type="AlphaFoldDB" id="A0A4Q0VWL7"/>
<feature type="transmembrane region" description="Helical" evidence="7">
    <location>
        <begin position="903"/>
        <end position="923"/>
    </location>
</feature>
<dbReference type="PROSITE" id="PS50156">
    <property type="entry name" value="SSD"/>
    <property type="match status" value="1"/>
</dbReference>
<keyword evidence="4 7" id="KW-0812">Transmembrane</keyword>
<feature type="transmembrane region" description="Helical" evidence="7">
    <location>
        <begin position="200"/>
        <end position="221"/>
    </location>
</feature>
<evidence type="ECO:0000259" key="8">
    <source>
        <dbReference type="PROSITE" id="PS50156"/>
    </source>
</evidence>
<feature type="transmembrane region" description="Helical" evidence="7">
    <location>
        <begin position="771"/>
        <end position="790"/>
    </location>
</feature>
<evidence type="ECO:0000256" key="1">
    <source>
        <dbReference type="ARBA" id="ARBA00004651"/>
    </source>
</evidence>
<feature type="transmembrane region" description="Helical" evidence="7">
    <location>
        <begin position="273"/>
        <end position="296"/>
    </location>
</feature>
<feature type="transmembrane region" description="Helical" evidence="7">
    <location>
        <begin position="233"/>
        <end position="252"/>
    </location>
</feature>